<keyword evidence="2 3" id="KW-0186">Copper</keyword>
<proteinExistence type="inferred from homology"/>
<dbReference type="RefSeq" id="WP_369227067.1">
    <property type="nucleotide sequence ID" value="NZ_CP163441.1"/>
</dbReference>
<dbReference type="AlphaFoldDB" id="A0AB39R072"/>
<dbReference type="Gene3D" id="3.40.30.10">
    <property type="entry name" value="Glutaredoxin"/>
    <property type="match status" value="1"/>
</dbReference>
<dbReference type="SUPFAM" id="SSF52833">
    <property type="entry name" value="Thioredoxin-like"/>
    <property type="match status" value="1"/>
</dbReference>
<dbReference type="GO" id="GO:0046872">
    <property type="term" value="F:metal ion binding"/>
    <property type="evidence" value="ECO:0007669"/>
    <property type="project" value="UniProtKB-KW"/>
</dbReference>
<dbReference type="EMBL" id="CP163441">
    <property type="protein sequence ID" value="XDQ48242.1"/>
    <property type="molecule type" value="Genomic_DNA"/>
</dbReference>
<feature type="region of interest" description="Disordered" evidence="4">
    <location>
        <begin position="1"/>
        <end position="20"/>
    </location>
</feature>
<accession>A0AB39R072</accession>
<evidence type="ECO:0000256" key="4">
    <source>
        <dbReference type="SAM" id="MobiDB-lite"/>
    </source>
</evidence>
<feature type="binding site" evidence="3">
    <location>
        <position position="46"/>
    </location>
    <ligand>
        <name>Cu cation</name>
        <dbReference type="ChEBI" id="CHEBI:23378"/>
    </ligand>
</feature>
<organism evidence="6">
    <name type="scientific">Streptomyces sp. R39</name>
    <dbReference type="NCBI Taxonomy" id="3238631"/>
    <lineage>
        <taxon>Bacteria</taxon>
        <taxon>Bacillati</taxon>
        <taxon>Actinomycetota</taxon>
        <taxon>Actinomycetes</taxon>
        <taxon>Kitasatosporales</taxon>
        <taxon>Streptomycetaceae</taxon>
        <taxon>Streptomyces</taxon>
    </lineage>
</organism>
<dbReference type="PROSITE" id="PS51352">
    <property type="entry name" value="THIOREDOXIN_2"/>
    <property type="match status" value="1"/>
</dbReference>
<dbReference type="PANTHER" id="PTHR12151:SF25">
    <property type="entry name" value="LINALOOL DEHYDRATASE_ISOMERASE DOMAIN-CONTAINING PROTEIN"/>
    <property type="match status" value="1"/>
</dbReference>
<reference evidence="6" key="1">
    <citation type="submission" date="2024-07" db="EMBL/GenBank/DDBJ databases">
        <authorList>
            <person name="Yu S.T."/>
        </authorList>
    </citation>
    <scope>NUCLEOTIDE SEQUENCE</scope>
    <source>
        <strain evidence="6">R39</strain>
    </source>
</reference>
<keyword evidence="3" id="KW-0479">Metal-binding</keyword>
<comment type="similarity">
    <text evidence="1">Belongs to the SCO1/2 family.</text>
</comment>
<feature type="region of interest" description="Disordered" evidence="4">
    <location>
        <begin position="140"/>
        <end position="161"/>
    </location>
</feature>
<dbReference type="Pfam" id="PF02630">
    <property type="entry name" value="SCO1-SenC"/>
    <property type="match status" value="1"/>
</dbReference>
<name>A0AB39R072_9ACTN</name>
<evidence type="ECO:0000256" key="1">
    <source>
        <dbReference type="ARBA" id="ARBA00010996"/>
    </source>
</evidence>
<sequence length="161" mass="17539">MTTRGTGPDKPSFSLVDHNGTPVTEQTYRGNWTLVFFGFTHWKVVCPRVLGKLSAVLDELGETAGELRPLYITVDPDRDTPQALRDFLRAYPRFAGLAGSADAIERVKGEFRVFARRRDDPDALAAAEITAGIRAFVAGGSSSGNPAESSGPRRVIPEAYR</sequence>
<protein>
    <submittedName>
        <fullName evidence="6">SCO family protein</fullName>
    </submittedName>
</protein>
<evidence type="ECO:0000256" key="3">
    <source>
        <dbReference type="PIRSR" id="PIRSR603782-1"/>
    </source>
</evidence>
<evidence type="ECO:0000256" key="2">
    <source>
        <dbReference type="ARBA" id="ARBA00023008"/>
    </source>
</evidence>
<gene>
    <name evidence="6" type="ORF">AB5J52_41595</name>
</gene>
<dbReference type="PANTHER" id="PTHR12151">
    <property type="entry name" value="ELECTRON TRANSPORT PROTIN SCO1/SENC FAMILY MEMBER"/>
    <property type="match status" value="1"/>
</dbReference>
<dbReference type="InterPro" id="IPR003782">
    <property type="entry name" value="SCO1/SenC"/>
</dbReference>
<feature type="domain" description="Thioredoxin" evidence="5">
    <location>
        <begin position="4"/>
        <end position="138"/>
    </location>
</feature>
<dbReference type="CDD" id="cd02968">
    <property type="entry name" value="SCO"/>
    <property type="match status" value="1"/>
</dbReference>
<dbReference type="InterPro" id="IPR036249">
    <property type="entry name" value="Thioredoxin-like_sf"/>
</dbReference>
<evidence type="ECO:0000259" key="5">
    <source>
        <dbReference type="PROSITE" id="PS51352"/>
    </source>
</evidence>
<dbReference type="InterPro" id="IPR013766">
    <property type="entry name" value="Thioredoxin_domain"/>
</dbReference>
<evidence type="ECO:0000313" key="6">
    <source>
        <dbReference type="EMBL" id="XDQ48242.1"/>
    </source>
</evidence>